<gene>
    <name evidence="7" type="ORF">HMPREF9442_03204</name>
</gene>
<protein>
    <recommendedName>
        <fullName evidence="6">HYDIN/VesB/CFA65-like Ig-like domain-containing protein</fullName>
    </recommendedName>
</protein>
<dbReference type="GO" id="GO:0005737">
    <property type="term" value="C:cytoplasm"/>
    <property type="evidence" value="ECO:0007669"/>
    <property type="project" value="UniProtKB-SubCell"/>
</dbReference>
<dbReference type="PANTHER" id="PTHR37833:SF1">
    <property type="entry name" value="SIGNAL PEPTIDE PROTEIN"/>
    <property type="match status" value="1"/>
</dbReference>
<organism evidence="7 8">
    <name type="scientific">Paraprevotella xylaniphila YIT 11841</name>
    <dbReference type="NCBI Taxonomy" id="762982"/>
    <lineage>
        <taxon>Bacteria</taxon>
        <taxon>Pseudomonadati</taxon>
        <taxon>Bacteroidota</taxon>
        <taxon>Bacteroidia</taxon>
        <taxon>Bacteroidales</taxon>
        <taxon>Prevotellaceae</taxon>
        <taxon>Paraprevotella</taxon>
    </lineage>
</organism>
<name>F3QYB1_9BACT</name>
<dbReference type="Gene3D" id="2.60.40.10">
    <property type="entry name" value="Immunoglobulins"/>
    <property type="match status" value="3"/>
</dbReference>
<keyword evidence="3" id="KW-0963">Cytoplasm</keyword>
<keyword evidence="5" id="KW-0966">Cell projection</keyword>
<dbReference type="InterPro" id="IPR011467">
    <property type="entry name" value="DUF1573"/>
</dbReference>
<dbReference type="InterPro" id="IPR013783">
    <property type="entry name" value="Ig-like_fold"/>
</dbReference>
<dbReference type="AlphaFoldDB" id="F3QYB1"/>
<accession>F3QYB1</accession>
<dbReference type="EMBL" id="AFBR01000093">
    <property type="protein sequence ID" value="EGG50458.1"/>
    <property type="molecule type" value="Genomic_DNA"/>
</dbReference>
<evidence type="ECO:0000256" key="2">
    <source>
        <dbReference type="ARBA" id="ARBA00004496"/>
    </source>
</evidence>
<comment type="subcellular location">
    <subcellularLocation>
        <location evidence="1">Cell projection</location>
        <location evidence="1">Cilium</location>
    </subcellularLocation>
    <subcellularLocation>
        <location evidence="2">Cytoplasm</location>
    </subcellularLocation>
</comment>
<dbReference type="HOGENOM" id="CLU_051681_0_0_10"/>
<evidence type="ECO:0000256" key="4">
    <source>
        <dbReference type="ARBA" id="ARBA00023069"/>
    </source>
</evidence>
<dbReference type="Pfam" id="PF22544">
    <property type="entry name" value="HYDIN_VesB_CFA65-like_Ig"/>
    <property type="match status" value="1"/>
</dbReference>
<feature type="domain" description="HYDIN/VesB/CFA65-like Ig-like" evidence="6">
    <location>
        <begin position="271"/>
        <end position="368"/>
    </location>
</feature>
<sequence length="372" mass="41229">MGPFFLSLSQNESTNMSVKRTFLSVWGMILAGAVWAQPRLAIDRDVANMGEIMFQLPSKVNFTLRNTGTDPLSITEVIPSCGCTAVDWTRELIAPGAEGTITAVYDAKMLGVFQKDLEVYTNASDEPVYLHIQGRVVSKLSDYSGSFPIDLGNVRLNINNIEFDNVNRGDHPMVELQIVNLGRKSYKPYLMHLPSYLSAQYFPETLSGGRIGKIMLTLDSEKLHQMGLTQTSIYLARKVGDKVSEDNEITVSSVLLPDFSSLSAKDREQAPHMELSADTLDMGELGRKRKKSMTVLVSNKGKRTLEIRTLQVFNKALAVGLSDRNIEPGETAKLKVTVLAKYLNKVKSSPRVLLITNDPARSKEIITVNVKQ</sequence>
<keyword evidence="8" id="KW-1185">Reference proteome</keyword>
<dbReference type="InterPro" id="IPR053879">
    <property type="entry name" value="HYDIN_VesB_CFA65-like_Ig"/>
</dbReference>
<dbReference type="STRING" id="762982.HMPREF9442_03204"/>
<dbReference type="Pfam" id="PF07610">
    <property type="entry name" value="DUF1573"/>
    <property type="match status" value="1"/>
</dbReference>
<evidence type="ECO:0000313" key="8">
    <source>
        <dbReference type="Proteomes" id="UP000005546"/>
    </source>
</evidence>
<dbReference type="Proteomes" id="UP000005546">
    <property type="component" value="Unassembled WGS sequence"/>
</dbReference>
<evidence type="ECO:0000259" key="6">
    <source>
        <dbReference type="Pfam" id="PF22544"/>
    </source>
</evidence>
<evidence type="ECO:0000256" key="1">
    <source>
        <dbReference type="ARBA" id="ARBA00004138"/>
    </source>
</evidence>
<reference evidence="7 8" key="1">
    <citation type="submission" date="2011-02" db="EMBL/GenBank/DDBJ databases">
        <authorList>
            <person name="Weinstock G."/>
            <person name="Sodergren E."/>
            <person name="Clifton S."/>
            <person name="Fulton L."/>
            <person name="Fulton B."/>
            <person name="Courtney L."/>
            <person name="Fronick C."/>
            <person name="Harrison M."/>
            <person name="Strong C."/>
            <person name="Farmer C."/>
            <person name="Delahaunty K."/>
            <person name="Markovic C."/>
            <person name="Hall O."/>
            <person name="Minx P."/>
            <person name="Tomlinson C."/>
            <person name="Mitreva M."/>
            <person name="Hou S."/>
            <person name="Chen J."/>
            <person name="Wollam A."/>
            <person name="Pepin K.H."/>
            <person name="Johnson M."/>
            <person name="Bhonagiri V."/>
            <person name="Zhang X."/>
            <person name="Suruliraj S."/>
            <person name="Warren W."/>
            <person name="Chinwalla A."/>
            <person name="Mardis E.R."/>
            <person name="Wilson R.K."/>
        </authorList>
    </citation>
    <scope>NUCLEOTIDE SEQUENCE [LARGE SCALE GENOMIC DNA]</scope>
    <source>
        <strain evidence="7 8">YIT 11841</strain>
    </source>
</reference>
<evidence type="ECO:0000256" key="3">
    <source>
        <dbReference type="ARBA" id="ARBA00022490"/>
    </source>
</evidence>
<keyword evidence="4" id="KW-0969">Cilium</keyword>
<evidence type="ECO:0000256" key="5">
    <source>
        <dbReference type="ARBA" id="ARBA00023273"/>
    </source>
</evidence>
<dbReference type="PANTHER" id="PTHR37833">
    <property type="entry name" value="LIPOPROTEIN-RELATED"/>
    <property type="match status" value="1"/>
</dbReference>
<dbReference type="eggNOG" id="ENOG502Z9VK">
    <property type="taxonomic scope" value="Bacteria"/>
</dbReference>
<proteinExistence type="predicted"/>
<evidence type="ECO:0000313" key="7">
    <source>
        <dbReference type="EMBL" id="EGG50458.1"/>
    </source>
</evidence>
<comment type="caution">
    <text evidence="7">The sequence shown here is derived from an EMBL/GenBank/DDBJ whole genome shotgun (WGS) entry which is preliminary data.</text>
</comment>